<proteinExistence type="predicted"/>
<feature type="region of interest" description="Disordered" evidence="1">
    <location>
        <begin position="1"/>
        <end position="32"/>
    </location>
</feature>
<comment type="caution">
    <text evidence="2">The sequence shown here is derived from an EMBL/GenBank/DDBJ whole genome shotgun (WGS) entry which is preliminary data.</text>
</comment>
<dbReference type="Pfam" id="PF03140">
    <property type="entry name" value="DUF247"/>
    <property type="match status" value="1"/>
</dbReference>
<dbReference type="AlphaFoldDB" id="A0A5C7IP02"/>
<dbReference type="PANTHER" id="PTHR31170">
    <property type="entry name" value="BNAC04G53230D PROTEIN"/>
    <property type="match status" value="1"/>
</dbReference>
<keyword evidence="3" id="KW-1185">Reference proteome</keyword>
<dbReference type="OrthoDB" id="1849062at2759"/>
<name>A0A5C7IP02_9ROSI</name>
<evidence type="ECO:0000313" key="2">
    <source>
        <dbReference type="EMBL" id="TXG70182.1"/>
    </source>
</evidence>
<accession>A0A5C7IP02</accession>
<organism evidence="2 3">
    <name type="scientific">Acer yangbiense</name>
    <dbReference type="NCBI Taxonomy" id="1000413"/>
    <lineage>
        <taxon>Eukaryota</taxon>
        <taxon>Viridiplantae</taxon>
        <taxon>Streptophyta</taxon>
        <taxon>Embryophyta</taxon>
        <taxon>Tracheophyta</taxon>
        <taxon>Spermatophyta</taxon>
        <taxon>Magnoliopsida</taxon>
        <taxon>eudicotyledons</taxon>
        <taxon>Gunneridae</taxon>
        <taxon>Pentapetalae</taxon>
        <taxon>rosids</taxon>
        <taxon>malvids</taxon>
        <taxon>Sapindales</taxon>
        <taxon>Sapindaceae</taxon>
        <taxon>Hippocastanoideae</taxon>
        <taxon>Acereae</taxon>
        <taxon>Acer</taxon>
    </lineage>
</organism>
<sequence length="504" mass="57915">MSQKDDIVPMEAVPERKAARQQSGETSRGNEEYFKSLDEALEEALRDEAETSTKPKIQKIPFMLRDNDNFKKYLEPRVVSIGPFHAKNSNLQVTKWMKLKLAALFIQEDDMDRNLLYETILEKIADFKGCYTDEATEGYNNEELAWMFLVDGCALLHYMIICGIEKKEVRHDMLKRLKIKKDHMEFVQQDVFLLDNQLPYKLLDLLIGLSNKQCKEKELKHSLEKFILDSINAPPDLYEANQKNYRKAWKDKKPLHLLDLLRTTLIQPDNEKDASHATITMRERSQKPKKLKEILGVKVFETGKKLTDALTFKKKHVWHSSFRNIEELKAAGISLKPSETSSMKSISFSGGTLKIPPIVVDDWTEAKLLNLAAYEMCPDFQNDFEVSTYIFFMDSLIDRAKDAKELRESGILHNALGSDKQVAKLFNKISTDLVPNQMYEVVRRKIQSHCDNKWITWRAQFCARHFHSPWSALAFSAAIIVVASAIVQTVYTVLSLDISTGPGV</sequence>
<gene>
    <name evidence="2" type="ORF">EZV62_005117</name>
</gene>
<dbReference type="EMBL" id="VAHF01000002">
    <property type="protein sequence ID" value="TXG70182.1"/>
    <property type="molecule type" value="Genomic_DNA"/>
</dbReference>
<dbReference type="InterPro" id="IPR004158">
    <property type="entry name" value="DUF247_pln"/>
</dbReference>
<reference evidence="3" key="1">
    <citation type="journal article" date="2019" name="Gigascience">
        <title>De novo genome assembly of the endangered Acer yangbiense, a plant species with extremely small populations endemic to Yunnan Province, China.</title>
        <authorList>
            <person name="Yang J."/>
            <person name="Wariss H.M."/>
            <person name="Tao L."/>
            <person name="Zhang R."/>
            <person name="Yun Q."/>
            <person name="Hollingsworth P."/>
            <person name="Dao Z."/>
            <person name="Luo G."/>
            <person name="Guo H."/>
            <person name="Ma Y."/>
            <person name="Sun W."/>
        </authorList>
    </citation>
    <scope>NUCLEOTIDE SEQUENCE [LARGE SCALE GENOMIC DNA]</scope>
    <source>
        <strain evidence="3">cv. Malutang</strain>
    </source>
</reference>
<feature type="compositionally biased region" description="Basic and acidic residues" evidence="1">
    <location>
        <begin position="1"/>
        <end position="18"/>
    </location>
</feature>
<protein>
    <submittedName>
        <fullName evidence="2">Uncharacterized protein</fullName>
    </submittedName>
</protein>
<dbReference type="Proteomes" id="UP000323000">
    <property type="component" value="Chromosome 2"/>
</dbReference>
<evidence type="ECO:0000313" key="3">
    <source>
        <dbReference type="Proteomes" id="UP000323000"/>
    </source>
</evidence>
<evidence type="ECO:0000256" key="1">
    <source>
        <dbReference type="SAM" id="MobiDB-lite"/>
    </source>
</evidence>
<dbReference type="PANTHER" id="PTHR31170:SF25">
    <property type="entry name" value="BNAA09G04570D PROTEIN"/>
    <property type="match status" value="1"/>
</dbReference>